<protein>
    <submittedName>
        <fullName evidence="2">Uncharacterized protein</fullName>
    </submittedName>
</protein>
<dbReference type="Proteomes" id="UP001152320">
    <property type="component" value="Chromosome 8"/>
</dbReference>
<evidence type="ECO:0000313" key="2">
    <source>
        <dbReference type="EMBL" id="KAJ8036810.1"/>
    </source>
</evidence>
<keyword evidence="3" id="KW-1185">Reference proteome</keyword>
<gene>
    <name evidence="2" type="ORF">HOLleu_17449</name>
</gene>
<comment type="caution">
    <text evidence="2">The sequence shown here is derived from an EMBL/GenBank/DDBJ whole genome shotgun (WGS) entry which is preliminary data.</text>
</comment>
<organism evidence="2 3">
    <name type="scientific">Holothuria leucospilota</name>
    <name type="common">Black long sea cucumber</name>
    <name type="synonym">Mertensiothuria leucospilota</name>
    <dbReference type="NCBI Taxonomy" id="206669"/>
    <lineage>
        <taxon>Eukaryota</taxon>
        <taxon>Metazoa</taxon>
        <taxon>Echinodermata</taxon>
        <taxon>Eleutherozoa</taxon>
        <taxon>Echinozoa</taxon>
        <taxon>Holothuroidea</taxon>
        <taxon>Aspidochirotacea</taxon>
        <taxon>Aspidochirotida</taxon>
        <taxon>Holothuriidae</taxon>
        <taxon>Holothuria</taxon>
    </lineage>
</organism>
<accession>A0A9Q1H8S7</accession>
<evidence type="ECO:0000256" key="1">
    <source>
        <dbReference type="SAM" id="SignalP"/>
    </source>
</evidence>
<feature type="chain" id="PRO_5040463911" evidence="1">
    <location>
        <begin position="19"/>
        <end position="51"/>
    </location>
</feature>
<dbReference type="AlphaFoldDB" id="A0A9Q1H8S7"/>
<evidence type="ECO:0000313" key="3">
    <source>
        <dbReference type="Proteomes" id="UP001152320"/>
    </source>
</evidence>
<reference evidence="2" key="1">
    <citation type="submission" date="2021-10" db="EMBL/GenBank/DDBJ databases">
        <title>Tropical sea cucumber genome reveals ecological adaptation and Cuvierian tubules defense mechanism.</title>
        <authorList>
            <person name="Chen T."/>
        </authorList>
    </citation>
    <scope>NUCLEOTIDE SEQUENCE</scope>
    <source>
        <strain evidence="2">Nanhai2018</strain>
        <tissue evidence="2">Muscle</tissue>
    </source>
</reference>
<name>A0A9Q1H8S7_HOLLE</name>
<sequence>MSKVIILVLAALVTIVQGQTPFCVGENRKLFLKASLLLFSLWTLVYPRVLF</sequence>
<feature type="signal peptide" evidence="1">
    <location>
        <begin position="1"/>
        <end position="18"/>
    </location>
</feature>
<proteinExistence type="predicted"/>
<keyword evidence="1" id="KW-0732">Signal</keyword>
<dbReference type="EMBL" id="JAIZAY010000008">
    <property type="protein sequence ID" value="KAJ8036810.1"/>
    <property type="molecule type" value="Genomic_DNA"/>
</dbReference>